<keyword evidence="10 14" id="KW-0406">Ion transport</keyword>
<sequence length="315" mass="36643">MLVFLKENLQKICKEEILNPEKKNILWVDLLEPTGDEISYICKTYNIDIPSQEEREEIEESARYWEDDRSITINTYFLMQFKEEKRIANQTITFILKDNILFTVRYGEFRGIDEVQKTLLSNPKLFNCGLDIISKIFEVRVEKDADILEGVARSTRALRKKIFGDNEVSHEVLQHLSRLQEFNMAVRDSLFDKRRAITAMLRSVKPHTDVKKTLTIILKDINSLIEFANTSMNALDNIQSLLTNQINIEQNKIIKLFTVVTVAMTPPTLIGTIYGMNFKYMPELDWSFGYPLAIGLMIASTLLPILYFKKRGWLQ</sequence>
<dbReference type="Proteomes" id="UP000257067">
    <property type="component" value="Unassembled WGS sequence"/>
</dbReference>
<comment type="caution">
    <text evidence="15">The sequence shown here is derived from an EMBL/GenBank/DDBJ whole genome shotgun (WGS) entry which is preliminary data.</text>
</comment>
<keyword evidence="6" id="KW-0997">Cell inner membrane</keyword>
<evidence type="ECO:0000313" key="15">
    <source>
        <dbReference type="EMBL" id="RDU69598.1"/>
    </source>
</evidence>
<comment type="subcellular location">
    <subcellularLocation>
        <location evidence="1">Cell inner membrane</location>
        <topology evidence="1">Multi-pass membrane protein</topology>
    </subcellularLocation>
    <subcellularLocation>
        <location evidence="14">Membrane</location>
        <topology evidence="14">Multi-pass membrane protein</topology>
    </subcellularLocation>
</comment>
<evidence type="ECO:0000256" key="6">
    <source>
        <dbReference type="ARBA" id="ARBA00022519"/>
    </source>
</evidence>
<keyword evidence="9 14" id="KW-1133">Transmembrane helix</keyword>
<proteinExistence type="inferred from homology"/>
<keyword evidence="4 14" id="KW-0813">Transport</keyword>
<keyword evidence="5 14" id="KW-1003">Cell membrane</keyword>
<protein>
    <recommendedName>
        <fullName evidence="3 14">Magnesium transport protein CorA</fullName>
    </recommendedName>
</protein>
<evidence type="ECO:0000256" key="14">
    <source>
        <dbReference type="RuleBase" id="RU362010"/>
    </source>
</evidence>
<keyword evidence="11 14" id="KW-0472">Membrane</keyword>
<dbReference type="GO" id="GO:0015087">
    <property type="term" value="F:cobalt ion transmembrane transporter activity"/>
    <property type="evidence" value="ECO:0007669"/>
    <property type="project" value="UniProtKB-UniRule"/>
</dbReference>
<dbReference type="RefSeq" id="WP_104724416.1">
    <property type="nucleotide sequence ID" value="NZ_FZNE01000003.1"/>
</dbReference>
<evidence type="ECO:0000256" key="13">
    <source>
        <dbReference type="ARBA" id="ARBA00034269"/>
    </source>
</evidence>
<dbReference type="InterPro" id="IPR004488">
    <property type="entry name" value="Mg/Co-transport_prot_CorA"/>
</dbReference>
<dbReference type="InterPro" id="IPR050829">
    <property type="entry name" value="CorA_MIT"/>
</dbReference>
<dbReference type="AlphaFoldDB" id="A0A3D8IWF7"/>
<dbReference type="Gene3D" id="3.30.460.20">
    <property type="entry name" value="CorA soluble domain-like"/>
    <property type="match status" value="1"/>
</dbReference>
<dbReference type="InterPro" id="IPR002523">
    <property type="entry name" value="MgTranspt_CorA/ZnTranspt_ZntB"/>
</dbReference>
<evidence type="ECO:0000313" key="16">
    <source>
        <dbReference type="Proteomes" id="UP000257067"/>
    </source>
</evidence>
<dbReference type="OrthoDB" id="9803416at2"/>
<evidence type="ECO:0000256" key="4">
    <source>
        <dbReference type="ARBA" id="ARBA00022448"/>
    </source>
</evidence>
<dbReference type="SUPFAM" id="SSF143865">
    <property type="entry name" value="CorA soluble domain-like"/>
    <property type="match status" value="1"/>
</dbReference>
<organism evidence="15 16">
    <name type="scientific">Helicobacter cholecystus</name>
    <dbReference type="NCBI Taxonomy" id="45498"/>
    <lineage>
        <taxon>Bacteria</taxon>
        <taxon>Pseudomonadati</taxon>
        <taxon>Campylobacterota</taxon>
        <taxon>Epsilonproteobacteria</taxon>
        <taxon>Campylobacterales</taxon>
        <taxon>Helicobacteraceae</taxon>
        <taxon>Helicobacter</taxon>
    </lineage>
</organism>
<keyword evidence="8 14" id="KW-0460">Magnesium</keyword>
<evidence type="ECO:0000256" key="1">
    <source>
        <dbReference type="ARBA" id="ARBA00004429"/>
    </source>
</evidence>
<evidence type="ECO:0000256" key="12">
    <source>
        <dbReference type="ARBA" id="ARBA00025941"/>
    </source>
</evidence>
<evidence type="ECO:0000256" key="9">
    <source>
        <dbReference type="ARBA" id="ARBA00022989"/>
    </source>
</evidence>
<evidence type="ECO:0000256" key="11">
    <source>
        <dbReference type="ARBA" id="ARBA00023136"/>
    </source>
</evidence>
<feature type="transmembrane region" description="Helical" evidence="14">
    <location>
        <begin position="288"/>
        <end position="308"/>
    </location>
</feature>
<gene>
    <name evidence="14 15" type="primary">corA</name>
    <name evidence="15" type="ORF">CQA62_02825</name>
</gene>
<evidence type="ECO:0000256" key="8">
    <source>
        <dbReference type="ARBA" id="ARBA00022842"/>
    </source>
</evidence>
<dbReference type="GO" id="GO:0015095">
    <property type="term" value="F:magnesium ion transmembrane transporter activity"/>
    <property type="evidence" value="ECO:0007669"/>
    <property type="project" value="UniProtKB-UniRule"/>
</dbReference>
<feature type="transmembrane region" description="Helical" evidence="14">
    <location>
        <begin position="256"/>
        <end position="276"/>
    </location>
</feature>
<evidence type="ECO:0000256" key="2">
    <source>
        <dbReference type="ARBA" id="ARBA00009765"/>
    </source>
</evidence>
<evidence type="ECO:0000256" key="7">
    <source>
        <dbReference type="ARBA" id="ARBA00022692"/>
    </source>
</evidence>
<dbReference type="PANTHER" id="PTHR47685">
    <property type="entry name" value="MAGNESIUM TRANSPORT PROTEIN CORA"/>
    <property type="match status" value="1"/>
</dbReference>
<dbReference type="NCBIfam" id="TIGR00383">
    <property type="entry name" value="corA"/>
    <property type="match status" value="1"/>
</dbReference>
<comment type="similarity">
    <text evidence="2 14">Belongs to the CorA metal ion transporter (MIT) (TC 1.A.35) family.</text>
</comment>
<accession>A0A3D8IWF7</accession>
<dbReference type="Gene3D" id="1.20.58.340">
    <property type="entry name" value="Magnesium transport protein CorA, transmembrane region"/>
    <property type="match status" value="2"/>
</dbReference>
<evidence type="ECO:0000256" key="3">
    <source>
        <dbReference type="ARBA" id="ARBA00019439"/>
    </source>
</evidence>
<reference evidence="15 16" key="1">
    <citation type="submission" date="2018-04" db="EMBL/GenBank/DDBJ databases">
        <title>Novel Campyloabacter and Helicobacter Species and Strains.</title>
        <authorList>
            <person name="Mannion A.J."/>
            <person name="Shen Z."/>
            <person name="Fox J.G."/>
        </authorList>
    </citation>
    <scope>NUCLEOTIDE SEQUENCE [LARGE SCALE GENOMIC DNA]</scope>
    <source>
        <strain evidence="15 16">ATCC 700242</strain>
    </source>
</reference>
<dbReference type="GO" id="GO:0005886">
    <property type="term" value="C:plasma membrane"/>
    <property type="evidence" value="ECO:0007669"/>
    <property type="project" value="UniProtKB-SubCell"/>
</dbReference>
<keyword evidence="7 14" id="KW-0812">Transmembrane</keyword>
<comment type="function">
    <text evidence="14">Mediates influx of magnesium ions.</text>
</comment>
<comment type="catalytic activity">
    <reaction evidence="13">
        <text>Mg(2+)(in) = Mg(2+)(out)</text>
        <dbReference type="Rhea" id="RHEA:29827"/>
        <dbReference type="ChEBI" id="CHEBI:18420"/>
    </reaction>
</comment>
<evidence type="ECO:0000256" key="10">
    <source>
        <dbReference type="ARBA" id="ARBA00023065"/>
    </source>
</evidence>
<dbReference type="InterPro" id="IPR045863">
    <property type="entry name" value="CorA_TM1_TM2"/>
</dbReference>
<dbReference type="FunFam" id="1.20.58.340:FF:000001">
    <property type="entry name" value="Magnesium transport protein CorA"/>
    <property type="match status" value="1"/>
</dbReference>
<dbReference type="Pfam" id="PF01544">
    <property type="entry name" value="CorA"/>
    <property type="match status" value="1"/>
</dbReference>
<name>A0A3D8IWF7_9HELI</name>
<dbReference type="GO" id="GO:0015099">
    <property type="term" value="F:nickel cation transmembrane transporter activity"/>
    <property type="evidence" value="ECO:0007669"/>
    <property type="project" value="TreeGrafter"/>
</dbReference>
<dbReference type="EMBL" id="NXLU01000002">
    <property type="protein sequence ID" value="RDU69598.1"/>
    <property type="molecule type" value="Genomic_DNA"/>
</dbReference>
<keyword evidence="16" id="KW-1185">Reference proteome</keyword>
<dbReference type="InterPro" id="IPR045861">
    <property type="entry name" value="CorA_cytoplasmic_dom"/>
</dbReference>
<dbReference type="PANTHER" id="PTHR47685:SF1">
    <property type="entry name" value="MAGNESIUM TRANSPORT PROTEIN CORA"/>
    <property type="match status" value="1"/>
</dbReference>
<dbReference type="SUPFAM" id="SSF144083">
    <property type="entry name" value="Magnesium transport protein CorA, transmembrane region"/>
    <property type="match status" value="1"/>
</dbReference>
<evidence type="ECO:0000256" key="5">
    <source>
        <dbReference type="ARBA" id="ARBA00022475"/>
    </source>
</evidence>
<comment type="subunit">
    <text evidence="12">Homopentamer. In the absence of Mg(2+), interactions between subunits are weakened, and dimers, trimers and tetramers can be observed in vitro.</text>
</comment>